<dbReference type="Pfam" id="PF09815">
    <property type="entry name" value="XK-related"/>
    <property type="match status" value="1"/>
</dbReference>
<keyword evidence="4 7" id="KW-0812">Transmembrane</keyword>
<dbReference type="GO" id="GO:1902742">
    <property type="term" value="P:apoptotic process involved in development"/>
    <property type="evidence" value="ECO:0007669"/>
    <property type="project" value="TreeGrafter"/>
</dbReference>
<dbReference type="OrthoDB" id="6136301at2759"/>
<reference evidence="8 9" key="2">
    <citation type="submission" date="2018-11" db="EMBL/GenBank/DDBJ databases">
        <authorList>
            <consortium name="Pathogen Informatics"/>
        </authorList>
    </citation>
    <scope>NUCLEOTIDE SEQUENCE [LARGE SCALE GENOMIC DNA]</scope>
    <source>
        <strain evidence="8 9">Costa Rica</strain>
    </source>
</reference>
<comment type="similarity">
    <text evidence="2 7">Belongs to the XK family.</text>
</comment>
<evidence type="ECO:0000256" key="5">
    <source>
        <dbReference type="ARBA" id="ARBA00022989"/>
    </source>
</evidence>
<dbReference type="PANTHER" id="PTHR16024:SF6">
    <property type="entry name" value="XK-RELATED PROTEIN"/>
    <property type="match status" value="1"/>
</dbReference>
<feature type="transmembrane region" description="Helical" evidence="7">
    <location>
        <begin position="81"/>
        <end position="108"/>
    </location>
</feature>
<keyword evidence="9" id="KW-1185">Reference proteome</keyword>
<organism evidence="10">
    <name type="scientific">Angiostrongylus costaricensis</name>
    <name type="common">Nematode worm</name>
    <dbReference type="NCBI Taxonomy" id="334426"/>
    <lineage>
        <taxon>Eukaryota</taxon>
        <taxon>Metazoa</taxon>
        <taxon>Ecdysozoa</taxon>
        <taxon>Nematoda</taxon>
        <taxon>Chromadorea</taxon>
        <taxon>Rhabditida</taxon>
        <taxon>Rhabditina</taxon>
        <taxon>Rhabditomorpha</taxon>
        <taxon>Strongyloidea</taxon>
        <taxon>Metastrongylidae</taxon>
        <taxon>Angiostrongylus</taxon>
    </lineage>
</organism>
<dbReference type="InterPro" id="IPR050895">
    <property type="entry name" value="XK-related_scramblase"/>
</dbReference>
<protein>
    <recommendedName>
        <fullName evidence="7">XK-related protein</fullName>
    </recommendedName>
</protein>
<evidence type="ECO:0000256" key="4">
    <source>
        <dbReference type="ARBA" id="ARBA00022692"/>
    </source>
</evidence>
<dbReference type="PANTHER" id="PTHR16024">
    <property type="entry name" value="XK-RELATED PROTEIN"/>
    <property type="match status" value="1"/>
</dbReference>
<feature type="transmembrane region" description="Helical" evidence="7">
    <location>
        <begin position="50"/>
        <end position="75"/>
    </location>
</feature>
<evidence type="ECO:0000256" key="2">
    <source>
        <dbReference type="ARBA" id="ARBA00008789"/>
    </source>
</evidence>
<evidence type="ECO:0000256" key="6">
    <source>
        <dbReference type="ARBA" id="ARBA00023136"/>
    </source>
</evidence>
<keyword evidence="3" id="KW-1003">Cell membrane</keyword>
<dbReference type="STRING" id="334426.A0A0R3PFY9"/>
<dbReference type="Proteomes" id="UP000267027">
    <property type="component" value="Unassembled WGS sequence"/>
</dbReference>
<name>A0A0R3PFY9_ANGCS</name>
<accession>A0A0R3PFY9</accession>
<evidence type="ECO:0000313" key="10">
    <source>
        <dbReference type="WBParaSite" id="ACOC_0000313701-mRNA-1"/>
    </source>
</evidence>
<evidence type="ECO:0000313" key="8">
    <source>
        <dbReference type="EMBL" id="VDM54723.1"/>
    </source>
</evidence>
<reference evidence="10" key="1">
    <citation type="submission" date="2017-02" db="UniProtKB">
        <authorList>
            <consortium name="WormBaseParasite"/>
        </authorList>
    </citation>
    <scope>IDENTIFICATION</scope>
</reference>
<keyword evidence="6 7" id="KW-0472">Membrane</keyword>
<proteinExistence type="inferred from homology"/>
<dbReference type="OMA" id="HRMWAFI"/>
<evidence type="ECO:0000256" key="3">
    <source>
        <dbReference type="ARBA" id="ARBA00022475"/>
    </source>
</evidence>
<dbReference type="GO" id="GO:0043652">
    <property type="term" value="P:engulfment of apoptotic cell"/>
    <property type="evidence" value="ECO:0007669"/>
    <property type="project" value="TreeGrafter"/>
</dbReference>
<sequence length="229" mass="26936">MSLNGSVMFEKRPPKLIYLMENHYAFDQEDVSVTEEQLDRLPRQLIVRRFDLFCFCFAMITYTFDVISDVTTAIFHYYDGRMIACLFILLLSLVPSIVLNAVSFAWIVDDSRLKTKSRGKSNNDVMKCETYGNHGLLCILQIGPLWWFYKALVHGIRFRLESDPIKRRKHFCRMIEAEKDATMLRFFESFLESAPQLIIQGNILSEFLRWHLNETSSILNLPCWSRLRL</sequence>
<gene>
    <name evidence="8" type="ORF">ACOC_LOCUS3138</name>
</gene>
<dbReference type="AlphaFoldDB" id="A0A0R3PFY9"/>
<evidence type="ECO:0000313" key="9">
    <source>
        <dbReference type="Proteomes" id="UP000267027"/>
    </source>
</evidence>
<evidence type="ECO:0000256" key="1">
    <source>
        <dbReference type="ARBA" id="ARBA00004651"/>
    </source>
</evidence>
<keyword evidence="5 7" id="KW-1133">Transmembrane helix</keyword>
<dbReference type="GO" id="GO:0070782">
    <property type="term" value="P:phosphatidylserine exposure on apoptotic cell surface"/>
    <property type="evidence" value="ECO:0007669"/>
    <property type="project" value="TreeGrafter"/>
</dbReference>
<dbReference type="EMBL" id="UYYA01000827">
    <property type="protein sequence ID" value="VDM54723.1"/>
    <property type="molecule type" value="Genomic_DNA"/>
</dbReference>
<dbReference type="WBParaSite" id="ACOC_0000313701-mRNA-1">
    <property type="protein sequence ID" value="ACOC_0000313701-mRNA-1"/>
    <property type="gene ID" value="ACOC_0000313701"/>
</dbReference>
<dbReference type="InterPro" id="IPR018629">
    <property type="entry name" value="XK-rel"/>
</dbReference>
<comment type="caution">
    <text evidence="7">Lacks conserved residue(s) required for the propagation of feature annotation.</text>
</comment>
<comment type="subcellular location">
    <subcellularLocation>
        <location evidence="1">Cell membrane</location>
        <topology evidence="1">Multi-pass membrane protein</topology>
    </subcellularLocation>
    <subcellularLocation>
        <location evidence="7">Membrane</location>
        <topology evidence="7">Multi-pass membrane protein</topology>
    </subcellularLocation>
</comment>
<evidence type="ECO:0000256" key="7">
    <source>
        <dbReference type="RuleBase" id="RU910716"/>
    </source>
</evidence>
<dbReference type="GO" id="GO:0005886">
    <property type="term" value="C:plasma membrane"/>
    <property type="evidence" value="ECO:0007669"/>
    <property type="project" value="UniProtKB-SubCell"/>
</dbReference>